<protein>
    <recommendedName>
        <fullName evidence="1">non-specific serine/threonine protein kinase</fullName>
        <ecNumber evidence="1">2.7.11.1</ecNumber>
    </recommendedName>
</protein>
<name>A0ABW0N120_9ACTN</name>
<keyword evidence="3 10" id="KW-0808">Transferase</keyword>
<evidence type="ECO:0000313" key="10">
    <source>
        <dbReference type="EMBL" id="MFC5493806.1"/>
    </source>
</evidence>
<evidence type="ECO:0000256" key="2">
    <source>
        <dbReference type="ARBA" id="ARBA00022527"/>
    </source>
</evidence>
<dbReference type="PROSITE" id="PS50011">
    <property type="entry name" value="PROTEIN_KINASE_DOM"/>
    <property type="match status" value="1"/>
</dbReference>
<organism evidence="10 11">
    <name type="scientific">Nocardioides caricicola</name>
    <dbReference type="NCBI Taxonomy" id="634770"/>
    <lineage>
        <taxon>Bacteria</taxon>
        <taxon>Bacillati</taxon>
        <taxon>Actinomycetota</taxon>
        <taxon>Actinomycetes</taxon>
        <taxon>Propionibacteriales</taxon>
        <taxon>Nocardioidaceae</taxon>
        <taxon>Nocardioides</taxon>
    </lineage>
</organism>
<evidence type="ECO:0000256" key="4">
    <source>
        <dbReference type="ARBA" id="ARBA00022741"/>
    </source>
</evidence>
<dbReference type="InterPro" id="IPR011009">
    <property type="entry name" value="Kinase-like_dom_sf"/>
</dbReference>
<evidence type="ECO:0000256" key="6">
    <source>
        <dbReference type="ARBA" id="ARBA00022840"/>
    </source>
</evidence>
<dbReference type="Pfam" id="PF00069">
    <property type="entry name" value="Pkinase"/>
    <property type="match status" value="1"/>
</dbReference>
<dbReference type="PANTHER" id="PTHR43289">
    <property type="entry name" value="MITOGEN-ACTIVATED PROTEIN KINASE KINASE KINASE 20-RELATED"/>
    <property type="match status" value="1"/>
</dbReference>
<dbReference type="SUPFAM" id="SSF56112">
    <property type="entry name" value="Protein kinase-like (PK-like)"/>
    <property type="match status" value="1"/>
</dbReference>
<keyword evidence="5 10" id="KW-0418">Kinase</keyword>
<dbReference type="Proteomes" id="UP001595956">
    <property type="component" value="Unassembled WGS sequence"/>
</dbReference>
<feature type="compositionally biased region" description="Basic and acidic residues" evidence="7">
    <location>
        <begin position="13"/>
        <end position="25"/>
    </location>
</feature>
<evidence type="ECO:0000256" key="5">
    <source>
        <dbReference type="ARBA" id="ARBA00022777"/>
    </source>
</evidence>
<dbReference type="InterPro" id="IPR000719">
    <property type="entry name" value="Prot_kinase_dom"/>
</dbReference>
<evidence type="ECO:0000256" key="7">
    <source>
        <dbReference type="SAM" id="MobiDB-lite"/>
    </source>
</evidence>
<keyword evidence="8" id="KW-1133">Transmembrane helix</keyword>
<keyword evidence="4" id="KW-0547">Nucleotide-binding</keyword>
<evidence type="ECO:0000313" key="11">
    <source>
        <dbReference type="Proteomes" id="UP001595956"/>
    </source>
</evidence>
<dbReference type="PANTHER" id="PTHR43289:SF6">
    <property type="entry name" value="SERINE_THREONINE-PROTEIN KINASE NEKL-3"/>
    <property type="match status" value="1"/>
</dbReference>
<feature type="transmembrane region" description="Helical" evidence="8">
    <location>
        <begin position="363"/>
        <end position="386"/>
    </location>
</feature>
<dbReference type="InterPro" id="IPR008271">
    <property type="entry name" value="Ser/Thr_kinase_AS"/>
</dbReference>
<dbReference type="SMART" id="SM00220">
    <property type="entry name" value="S_TKc"/>
    <property type="match status" value="1"/>
</dbReference>
<dbReference type="CDD" id="cd14014">
    <property type="entry name" value="STKc_PknB_like"/>
    <property type="match status" value="1"/>
</dbReference>
<keyword evidence="11" id="KW-1185">Reference proteome</keyword>
<keyword evidence="6" id="KW-0067">ATP-binding</keyword>
<keyword evidence="8" id="KW-0812">Transmembrane</keyword>
<evidence type="ECO:0000259" key="9">
    <source>
        <dbReference type="PROSITE" id="PS50011"/>
    </source>
</evidence>
<gene>
    <name evidence="10" type="ORF">ACFPKY_11885</name>
</gene>
<evidence type="ECO:0000256" key="1">
    <source>
        <dbReference type="ARBA" id="ARBA00012513"/>
    </source>
</evidence>
<dbReference type="Gene3D" id="3.30.200.20">
    <property type="entry name" value="Phosphorylase Kinase, domain 1"/>
    <property type="match status" value="1"/>
</dbReference>
<dbReference type="EC" id="2.7.11.1" evidence="1"/>
<feature type="compositionally biased region" description="Pro residues" evidence="7">
    <location>
        <begin position="332"/>
        <end position="352"/>
    </location>
</feature>
<keyword evidence="2" id="KW-0723">Serine/threonine-protein kinase</keyword>
<feature type="domain" description="Protein kinase" evidence="9">
    <location>
        <begin position="32"/>
        <end position="290"/>
    </location>
</feature>
<dbReference type="RefSeq" id="WP_345178211.1">
    <property type="nucleotide sequence ID" value="NZ_BAABFQ010000007.1"/>
</dbReference>
<keyword evidence="8" id="KW-0472">Membrane</keyword>
<feature type="region of interest" description="Disordered" evidence="7">
    <location>
        <begin position="389"/>
        <end position="422"/>
    </location>
</feature>
<dbReference type="EMBL" id="JBHSMD010000004">
    <property type="protein sequence ID" value="MFC5493806.1"/>
    <property type="molecule type" value="Genomic_DNA"/>
</dbReference>
<accession>A0ABW0N120</accession>
<dbReference type="Gene3D" id="1.10.510.10">
    <property type="entry name" value="Transferase(Phosphotransferase) domain 1"/>
    <property type="match status" value="1"/>
</dbReference>
<evidence type="ECO:0000256" key="8">
    <source>
        <dbReference type="SAM" id="Phobius"/>
    </source>
</evidence>
<dbReference type="PROSITE" id="PS00108">
    <property type="entry name" value="PROTEIN_KINASE_ST"/>
    <property type="match status" value="1"/>
</dbReference>
<feature type="region of interest" description="Disordered" evidence="7">
    <location>
        <begin position="1"/>
        <end position="31"/>
    </location>
</feature>
<evidence type="ECO:0000256" key="3">
    <source>
        <dbReference type="ARBA" id="ARBA00022679"/>
    </source>
</evidence>
<dbReference type="GO" id="GO:0004674">
    <property type="term" value="F:protein serine/threonine kinase activity"/>
    <property type="evidence" value="ECO:0007669"/>
    <property type="project" value="UniProtKB-EC"/>
</dbReference>
<comment type="caution">
    <text evidence="10">The sequence shown here is derived from an EMBL/GenBank/DDBJ whole genome shotgun (WGS) entry which is preliminary data.</text>
</comment>
<sequence length="512" mass="55242">MTRHPGVVGSEDAAWRPHPEPRNEPTESLAGYDHLTEVGRGGDSVVFRARDVAMNRDVAIKVLQTDDPRAVARFRREIDITVRLGRQHPNIVNILTTGTTDSGHPAIVMDFYEGGSLHDRLRSHGPLPVDEVVTIGAVLADALAFAHSHGVLHRDVKPQNVLVLPTSWVLADFGIARLVDSEHTSTVETFTYRHASPQILDGEPPTEADDLWSLGSTLYTLVDGQPPFASDDPHDDSALAYLRRARTEPHRPLTAAGTTRLATVIDRCLTKDVESRWSSAEELRDALDALRVTAWQPGEPQPDLPPVQPDPVALSVLAHAPREVPDEAPTGTRPPEPVAPPPAPPPVAPPAEPAERGGRRRKALLIGLGCTALLVGSVLGIAGAALRGDDDPSAEPPPADLGGAIDSLPAMPQESGDPQLDRADPQLAFDMLSIRSDGTSVAVKWNDLADGEVKYVLAQTRPTRTWVDEFPADETEGVVPFVVDRGERACFVMTVVMPDLSIGMTRPRCVTR</sequence>
<reference evidence="11" key="1">
    <citation type="journal article" date="2019" name="Int. J. Syst. Evol. Microbiol.">
        <title>The Global Catalogue of Microorganisms (GCM) 10K type strain sequencing project: providing services to taxonomists for standard genome sequencing and annotation.</title>
        <authorList>
            <consortium name="The Broad Institute Genomics Platform"/>
            <consortium name="The Broad Institute Genome Sequencing Center for Infectious Disease"/>
            <person name="Wu L."/>
            <person name="Ma J."/>
        </authorList>
    </citation>
    <scope>NUCLEOTIDE SEQUENCE [LARGE SCALE GENOMIC DNA]</scope>
    <source>
        <strain evidence="11">KACC 13778</strain>
    </source>
</reference>
<proteinExistence type="predicted"/>
<feature type="region of interest" description="Disordered" evidence="7">
    <location>
        <begin position="324"/>
        <end position="358"/>
    </location>
</feature>